<dbReference type="InterPro" id="IPR020846">
    <property type="entry name" value="MFS_dom"/>
</dbReference>
<feature type="transmembrane region" description="Helical" evidence="7">
    <location>
        <begin position="178"/>
        <end position="200"/>
    </location>
</feature>
<proteinExistence type="predicted"/>
<feature type="transmembrane region" description="Helical" evidence="7">
    <location>
        <begin position="291"/>
        <end position="309"/>
    </location>
</feature>
<protein>
    <submittedName>
        <fullName evidence="9">MFS family major facilitator transporter</fullName>
    </submittedName>
</protein>
<feature type="transmembrane region" description="Helical" evidence="7">
    <location>
        <begin position="379"/>
        <end position="398"/>
    </location>
</feature>
<feature type="transmembrane region" description="Helical" evidence="7">
    <location>
        <begin position="60"/>
        <end position="80"/>
    </location>
</feature>
<evidence type="ECO:0000256" key="3">
    <source>
        <dbReference type="ARBA" id="ARBA00022475"/>
    </source>
</evidence>
<organism evidence="9 10">
    <name type="scientific">Lactiplantibacillus fabifermentans DSM 21115</name>
    <dbReference type="NCBI Taxonomy" id="1413187"/>
    <lineage>
        <taxon>Bacteria</taxon>
        <taxon>Bacillati</taxon>
        <taxon>Bacillota</taxon>
        <taxon>Bacilli</taxon>
        <taxon>Lactobacillales</taxon>
        <taxon>Lactobacillaceae</taxon>
        <taxon>Lactiplantibacillus</taxon>
    </lineage>
</organism>
<evidence type="ECO:0000313" key="10">
    <source>
        <dbReference type="Proteomes" id="UP000050920"/>
    </source>
</evidence>
<dbReference type="Proteomes" id="UP000050920">
    <property type="component" value="Unassembled WGS sequence"/>
</dbReference>
<evidence type="ECO:0000256" key="2">
    <source>
        <dbReference type="ARBA" id="ARBA00022448"/>
    </source>
</evidence>
<keyword evidence="3" id="KW-1003">Cell membrane</keyword>
<reference evidence="9 10" key="1">
    <citation type="journal article" date="2015" name="Genome Announc.">
        <title>Expanding the biotechnology potential of lactobacilli through comparative genomics of 213 strains and associated genera.</title>
        <authorList>
            <person name="Sun Z."/>
            <person name="Harris H.M."/>
            <person name="McCann A."/>
            <person name="Guo C."/>
            <person name="Argimon S."/>
            <person name="Zhang W."/>
            <person name="Yang X."/>
            <person name="Jeffery I.B."/>
            <person name="Cooney J.C."/>
            <person name="Kagawa T.F."/>
            <person name="Liu W."/>
            <person name="Song Y."/>
            <person name="Salvetti E."/>
            <person name="Wrobel A."/>
            <person name="Rasinkangas P."/>
            <person name="Parkhill J."/>
            <person name="Rea M.C."/>
            <person name="O'Sullivan O."/>
            <person name="Ritari J."/>
            <person name="Douillard F.P."/>
            <person name="Paul Ross R."/>
            <person name="Yang R."/>
            <person name="Briner A.E."/>
            <person name="Felis G.E."/>
            <person name="de Vos W.M."/>
            <person name="Barrangou R."/>
            <person name="Klaenhammer T.R."/>
            <person name="Caufield P.W."/>
            <person name="Cui Y."/>
            <person name="Zhang H."/>
            <person name="O'Toole P.W."/>
        </authorList>
    </citation>
    <scope>NUCLEOTIDE SEQUENCE [LARGE SCALE GENOMIC DNA]</scope>
    <source>
        <strain evidence="9 10">DSM 21115</strain>
    </source>
</reference>
<name>A0A0R2NVX8_9LACO</name>
<evidence type="ECO:0000313" key="9">
    <source>
        <dbReference type="EMBL" id="KRO27907.1"/>
    </source>
</evidence>
<dbReference type="InterPro" id="IPR011701">
    <property type="entry name" value="MFS"/>
</dbReference>
<dbReference type="PANTHER" id="PTHR43124">
    <property type="entry name" value="PURINE EFFLUX PUMP PBUE"/>
    <property type="match status" value="1"/>
</dbReference>
<evidence type="ECO:0000256" key="1">
    <source>
        <dbReference type="ARBA" id="ARBA00004651"/>
    </source>
</evidence>
<dbReference type="SUPFAM" id="SSF103473">
    <property type="entry name" value="MFS general substrate transporter"/>
    <property type="match status" value="1"/>
</dbReference>
<sequence length="401" mass="41948">MFATPYHNNGGEGMILMKITMKQRSLVAGLFLIVFMIGADSFIISPLLPAIERSFHISVAQAALAVTSYAVCYAVGAPVIGPLGDHYSKRTLLLLGITVFSAGSLSCSLAPTNGWFEVSRAVAGLGAAMTLPNVWALIGATFTGAQLSMIMGITMAALSLSIAIGVPLGALLAQLANWRWAFGVSTGLTLLAGVVLTLVVPTETRPRTVLDYWGGHRQLAHNRPAIRALLVTLTWMVGFYAIYTFLGTFLSAQLQLNTSQAGLVFTVYGFCNFIASFASGPVMTRLGQRRVVQINGALSLLAIAGLVLGQTHLNVVIVSLGALAIVQGLGVTALNTLIVGIAPQQRSTVMACNSALLYLGLTLSSSIGGPVFVNWGFTGIGLVAVVMLGLAVVLVSQLKPA</sequence>
<feature type="transmembrane region" description="Helical" evidence="7">
    <location>
        <begin position="150"/>
        <end position="172"/>
    </location>
</feature>
<feature type="transmembrane region" description="Helical" evidence="7">
    <location>
        <begin position="225"/>
        <end position="246"/>
    </location>
</feature>
<feature type="transmembrane region" description="Helical" evidence="7">
    <location>
        <begin position="26"/>
        <end position="48"/>
    </location>
</feature>
<evidence type="ECO:0000256" key="6">
    <source>
        <dbReference type="ARBA" id="ARBA00023136"/>
    </source>
</evidence>
<dbReference type="CDD" id="cd17324">
    <property type="entry name" value="MFS_NepI_like"/>
    <property type="match status" value="1"/>
</dbReference>
<dbReference type="InterPro" id="IPR050189">
    <property type="entry name" value="MFS_Efflux_Transporters"/>
</dbReference>
<dbReference type="PROSITE" id="PS50850">
    <property type="entry name" value="MFS"/>
    <property type="match status" value="1"/>
</dbReference>
<feature type="transmembrane region" description="Helical" evidence="7">
    <location>
        <begin position="258"/>
        <end position="279"/>
    </location>
</feature>
<comment type="caution">
    <text evidence="9">The sequence shown here is derived from an EMBL/GenBank/DDBJ whole genome shotgun (WGS) entry which is preliminary data.</text>
</comment>
<keyword evidence="6 7" id="KW-0472">Membrane</keyword>
<keyword evidence="5 7" id="KW-1133">Transmembrane helix</keyword>
<evidence type="ECO:0000256" key="5">
    <source>
        <dbReference type="ARBA" id="ARBA00022989"/>
    </source>
</evidence>
<feature type="transmembrane region" description="Helical" evidence="7">
    <location>
        <begin position="355"/>
        <end position="373"/>
    </location>
</feature>
<evidence type="ECO:0000256" key="7">
    <source>
        <dbReference type="SAM" id="Phobius"/>
    </source>
</evidence>
<dbReference type="InterPro" id="IPR036259">
    <property type="entry name" value="MFS_trans_sf"/>
</dbReference>
<feature type="transmembrane region" description="Helical" evidence="7">
    <location>
        <begin position="315"/>
        <end position="343"/>
    </location>
</feature>
<feature type="transmembrane region" description="Helical" evidence="7">
    <location>
        <begin position="118"/>
        <end position="138"/>
    </location>
</feature>
<feature type="transmembrane region" description="Helical" evidence="7">
    <location>
        <begin position="92"/>
        <end position="112"/>
    </location>
</feature>
<dbReference type="Pfam" id="PF07690">
    <property type="entry name" value="MFS_1"/>
    <property type="match status" value="1"/>
</dbReference>
<dbReference type="Gene3D" id="1.20.1250.20">
    <property type="entry name" value="MFS general substrate transporter like domains"/>
    <property type="match status" value="1"/>
</dbReference>
<gene>
    <name evidence="9" type="ORF">DY78_GL002811</name>
</gene>
<keyword evidence="4 7" id="KW-0812">Transmembrane</keyword>
<evidence type="ECO:0000259" key="8">
    <source>
        <dbReference type="PROSITE" id="PS50850"/>
    </source>
</evidence>
<dbReference type="AlphaFoldDB" id="A0A0R2NVX8"/>
<comment type="subcellular location">
    <subcellularLocation>
        <location evidence="1">Cell membrane</location>
        <topology evidence="1">Multi-pass membrane protein</topology>
    </subcellularLocation>
</comment>
<dbReference type="PANTHER" id="PTHR43124:SF3">
    <property type="entry name" value="CHLORAMPHENICOL EFFLUX PUMP RV0191"/>
    <property type="match status" value="1"/>
</dbReference>
<dbReference type="GO" id="GO:0005886">
    <property type="term" value="C:plasma membrane"/>
    <property type="evidence" value="ECO:0007669"/>
    <property type="project" value="UniProtKB-SubCell"/>
</dbReference>
<evidence type="ECO:0000256" key="4">
    <source>
        <dbReference type="ARBA" id="ARBA00022692"/>
    </source>
</evidence>
<keyword evidence="10" id="KW-1185">Reference proteome</keyword>
<keyword evidence="2" id="KW-0813">Transport</keyword>
<accession>A0A0R2NVX8</accession>
<dbReference type="EMBL" id="AYGX02000063">
    <property type="protein sequence ID" value="KRO27907.1"/>
    <property type="molecule type" value="Genomic_DNA"/>
</dbReference>
<feature type="domain" description="Major facilitator superfamily (MFS) profile" evidence="8">
    <location>
        <begin position="26"/>
        <end position="401"/>
    </location>
</feature>
<dbReference type="GO" id="GO:0022857">
    <property type="term" value="F:transmembrane transporter activity"/>
    <property type="evidence" value="ECO:0007669"/>
    <property type="project" value="InterPro"/>
</dbReference>